<dbReference type="Proteomes" id="UP000184287">
    <property type="component" value="Unassembled WGS sequence"/>
</dbReference>
<evidence type="ECO:0000313" key="2">
    <source>
        <dbReference type="Proteomes" id="UP000184287"/>
    </source>
</evidence>
<dbReference type="EMBL" id="FQUQ01000001">
    <property type="protein sequence ID" value="SHE76955.1"/>
    <property type="molecule type" value="Genomic_DNA"/>
</dbReference>
<dbReference type="AlphaFoldDB" id="A0A1M4W728"/>
<name>A0A1M4W728_9SPHI</name>
<evidence type="ECO:0000313" key="1">
    <source>
        <dbReference type="EMBL" id="SHE76955.1"/>
    </source>
</evidence>
<dbReference type="STRING" id="288992.SAMN04488522_1011157"/>
<proteinExistence type="predicted"/>
<organism evidence="1 2">
    <name type="scientific">Pedobacter caeni</name>
    <dbReference type="NCBI Taxonomy" id="288992"/>
    <lineage>
        <taxon>Bacteria</taxon>
        <taxon>Pseudomonadati</taxon>
        <taxon>Bacteroidota</taxon>
        <taxon>Sphingobacteriia</taxon>
        <taxon>Sphingobacteriales</taxon>
        <taxon>Sphingobacteriaceae</taxon>
        <taxon>Pedobacter</taxon>
    </lineage>
</organism>
<accession>A0A1M4W728</accession>
<sequence length="89" mass="9841">MTLPEDIITTIEQTFASDADKNYVTEKMCSLFTASLNVGPAQLARCILCLANGKVEIVEEIFASGFYGDPRDLIVQAMEKSDHKINWGL</sequence>
<reference evidence="2" key="1">
    <citation type="submission" date="2016-11" db="EMBL/GenBank/DDBJ databases">
        <authorList>
            <person name="Varghese N."/>
            <person name="Submissions S."/>
        </authorList>
    </citation>
    <scope>NUCLEOTIDE SEQUENCE [LARGE SCALE GENOMIC DNA]</scope>
    <source>
        <strain evidence="2">DSM 16990</strain>
    </source>
</reference>
<protein>
    <submittedName>
        <fullName evidence="1">Uncharacterized protein</fullName>
    </submittedName>
</protein>
<gene>
    <name evidence="1" type="ORF">SAMN04488522_1011157</name>
</gene>
<keyword evidence="2" id="KW-1185">Reference proteome</keyword>